<dbReference type="EMBL" id="JACBZF010000007">
    <property type="protein sequence ID" value="NYH96818.1"/>
    <property type="molecule type" value="Genomic_DNA"/>
</dbReference>
<accession>A0A7Y9Y0P3</accession>
<keyword evidence="1" id="KW-0472">Membrane</keyword>
<evidence type="ECO:0000313" key="3">
    <source>
        <dbReference type="Proteomes" id="UP000522081"/>
    </source>
</evidence>
<dbReference type="Proteomes" id="UP000522081">
    <property type="component" value="Unassembled WGS sequence"/>
</dbReference>
<keyword evidence="1" id="KW-1133">Transmembrane helix</keyword>
<organism evidence="2 3">
    <name type="scientific">Novosphingobium marinum</name>
    <dbReference type="NCBI Taxonomy" id="1514948"/>
    <lineage>
        <taxon>Bacteria</taxon>
        <taxon>Pseudomonadati</taxon>
        <taxon>Pseudomonadota</taxon>
        <taxon>Alphaproteobacteria</taxon>
        <taxon>Sphingomonadales</taxon>
        <taxon>Sphingomonadaceae</taxon>
        <taxon>Novosphingobium</taxon>
    </lineage>
</organism>
<protein>
    <submittedName>
        <fullName evidence="2">Uncharacterized protein</fullName>
    </submittedName>
</protein>
<reference evidence="2 3" key="1">
    <citation type="submission" date="2020-07" db="EMBL/GenBank/DDBJ databases">
        <title>Genomic Encyclopedia of Type Strains, Phase IV (KMG-IV): sequencing the most valuable type-strain genomes for metagenomic binning, comparative biology and taxonomic classification.</title>
        <authorList>
            <person name="Goeker M."/>
        </authorList>
    </citation>
    <scope>NUCLEOTIDE SEQUENCE [LARGE SCALE GENOMIC DNA]</scope>
    <source>
        <strain evidence="2 3">DSM 29043</strain>
    </source>
</reference>
<comment type="caution">
    <text evidence="2">The sequence shown here is derived from an EMBL/GenBank/DDBJ whole genome shotgun (WGS) entry which is preliminary data.</text>
</comment>
<proteinExistence type="predicted"/>
<sequence>MPGDPKNGSHRAAGPVRSARGGAAALVGLVILAILAFFWLSAEDRAMPGDAAIDKSTAEVGAALDQIDETTENAGTGE</sequence>
<dbReference type="RefSeq" id="WP_179408626.1">
    <property type="nucleotide sequence ID" value="NZ_BMGF01000008.1"/>
</dbReference>
<gene>
    <name evidence="2" type="ORF">FHS75_003169</name>
</gene>
<keyword evidence="3" id="KW-1185">Reference proteome</keyword>
<name>A0A7Y9Y0P3_9SPHN</name>
<feature type="transmembrane region" description="Helical" evidence="1">
    <location>
        <begin position="21"/>
        <end position="40"/>
    </location>
</feature>
<evidence type="ECO:0000313" key="2">
    <source>
        <dbReference type="EMBL" id="NYH96818.1"/>
    </source>
</evidence>
<evidence type="ECO:0000256" key="1">
    <source>
        <dbReference type="SAM" id="Phobius"/>
    </source>
</evidence>
<dbReference type="AlphaFoldDB" id="A0A7Y9Y0P3"/>
<keyword evidence="1" id="KW-0812">Transmembrane</keyword>